<feature type="compositionally biased region" description="Basic and acidic residues" evidence="1">
    <location>
        <begin position="568"/>
        <end position="577"/>
    </location>
</feature>
<reference evidence="3 4" key="1">
    <citation type="submission" date="2018-12" db="EMBL/GenBank/DDBJ databases">
        <authorList>
            <consortium name="Pathogen Informatics"/>
        </authorList>
    </citation>
    <scope>NUCLEOTIDE SEQUENCE [LARGE SCALE GENOMIC DNA]</scope>
    <source>
        <strain evidence="3 4">NCTC10783</strain>
    </source>
</reference>
<evidence type="ECO:0000313" key="4">
    <source>
        <dbReference type="Proteomes" id="UP000278078"/>
    </source>
</evidence>
<protein>
    <submittedName>
        <fullName evidence="3">Protein of uncharacterized function (DUF3631)</fullName>
    </submittedName>
</protein>
<dbReference type="InterPro" id="IPR022081">
    <property type="entry name" value="DUF3631"/>
</dbReference>
<feature type="compositionally biased region" description="Basic and acidic residues" evidence="1">
    <location>
        <begin position="469"/>
        <end position="479"/>
    </location>
</feature>
<evidence type="ECO:0000256" key="1">
    <source>
        <dbReference type="SAM" id="MobiDB-lite"/>
    </source>
</evidence>
<feature type="compositionally biased region" description="Acidic residues" evidence="1">
    <location>
        <begin position="578"/>
        <end position="587"/>
    </location>
</feature>
<dbReference type="EMBL" id="LR134300">
    <property type="protein sequence ID" value="VEE48882.1"/>
    <property type="molecule type" value="Genomic_DNA"/>
</dbReference>
<dbReference type="AlphaFoldDB" id="A0A3S4MU45"/>
<evidence type="ECO:0000259" key="2">
    <source>
        <dbReference type="Pfam" id="PF12307"/>
    </source>
</evidence>
<feature type="region of interest" description="Disordered" evidence="1">
    <location>
        <begin position="448"/>
        <end position="587"/>
    </location>
</feature>
<dbReference type="Proteomes" id="UP000278078">
    <property type="component" value="Chromosome"/>
</dbReference>
<feature type="compositionally biased region" description="Polar residues" evidence="1">
    <location>
        <begin position="510"/>
        <end position="543"/>
    </location>
</feature>
<feature type="compositionally biased region" description="Low complexity" evidence="1">
    <location>
        <begin position="497"/>
        <end position="509"/>
    </location>
</feature>
<proteinExistence type="predicted"/>
<sequence length="587" mass="63243">MAEKDRFADQWATVDQVADALKRLEEDAGALYETAILGQLKKMRAKDPAAFARLRAQVKDTKVLSMGEFDRLTACVDDDAEPANASIFEEVEPWPEPVDGADLLDDVTHALARHVIADKETLRAAALWAAFTWLVDVVQVAPIANITAPEKRCGKSILLTALGKLANRPLQVSNIAPAALYRSIELWAPTLLIDEVDAFLAAHEDARGILNAGFTRDSAIVIRCVGDDHMPTAFNVWGAKALCGIGKIADTLADRSVPLRLRRRTAGENVESLRHSDPALWESLRSRLARFALDSAEAIGKARPSPIPGLNDRANDAWEPLLAIADQAGDHWPKSARNAAIALHGLEGESPSIGAELLADVKAVFEAKSASKVFSADLLEALVADEEAPWATWNRGKPMSPRQLSAKLAEFGIKSKQVRIGVDSGRKGYEKADFVEAWHRYLPAAPPCKSSTHLQPSNGAASSNSKRSTARDPVDDKKSLKAPCVEACRDVDHSDPSSTRGSGNTGNSGYLSTGSPSASVTPSQVRNHGASSDFQSVTPTTSVTDKKSLKTPTGADCDGVTDKTPPPRKKEVERPEPVWDENDAEEL</sequence>
<name>A0A3S4MU45_PSEFL</name>
<organism evidence="3 4">
    <name type="scientific">Pseudomonas fluorescens</name>
    <dbReference type="NCBI Taxonomy" id="294"/>
    <lineage>
        <taxon>Bacteria</taxon>
        <taxon>Pseudomonadati</taxon>
        <taxon>Pseudomonadota</taxon>
        <taxon>Gammaproteobacteria</taxon>
        <taxon>Pseudomonadales</taxon>
        <taxon>Pseudomonadaceae</taxon>
        <taxon>Pseudomonas</taxon>
    </lineage>
</organism>
<gene>
    <name evidence="3" type="ORF">NCTC10783_04816</name>
</gene>
<dbReference type="Pfam" id="PF12307">
    <property type="entry name" value="DUF3631"/>
    <property type="match status" value="1"/>
</dbReference>
<evidence type="ECO:0000313" key="3">
    <source>
        <dbReference type="EMBL" id="VEE48882.1"/>
    </source>
</evidence>
<accession>A0A3S4MU45</accession>
<feature type="domain" description="DUF3631" evidence="2">
    <location>
        <begin position="260"/>
        <end position="441"/>
    </location>
</feature>
<feature type="compositionally biased region" description="Polar residues" evidence="1">
    <location>
        <begin position="449"/>
        <end position="467"/>
    </location>
</feature>